<dbReference type="SUPFAM" id="SSF46785">
    <property type="entry name" value="Winged helix' DNA-binding domain"/>
    <property type="match status" value="1"/>
</dbReference>
<dbReference type="GO" id="GO:0003700">
    <property type="term" value="F:DNA-binding transcription factor activity"/>
    <property type="evidence" value="ECO:0007669"/>
    <property type="project" value="InterPro"/>
</dbReference>
<evidence type="ECO:0000313" key="5">
    <source>
        <dbReference type="EMBL" id="QDX26887.1"/>
    </source>
</evidence>
<keyword evidence="1" id="KW-0805">Transcription regulation</keyword>
<dbReference type="PANTHER" id="PTHR43537">
    <property type="entry name" value="TRANSCRIPTIONAL REGULATOR, GNTR FAMILY"/>
    <property type="match status" value="1"/>
</dbReference>
<dbReference type="AlphaFoldDB" id="A0A518RHE2"/>
<evidence type="ECO:0000256" key="3">
    <source>
        <dbReference type="ARBA" id="ARBA00023163"/>
    </source>
</evidence>
<dbReference type="PROSITE" id="PS50949">
    <property type="entry name" value="HTH_GNTR"/>
    <property type="match status" value="1"/>
</dbReference>
<proteinExistence type="predicted"/>
<keyword evidence="3" id="KW-0804">Transcription</keyword>
<dbReference type="InterPro" id="IPR000524">
    <property type="entry name" value="Tscrpt_reg_HTH_GntR"/>
</dbReference>
<dbReference type="KEGG" id="ssua:FPZ54_13300"/>
<dbReference type="RefSeq" id="WP_145847939.1">
    <property type="nucleotide sequence ID" value="NZ_CP042239.1"/>
</dbReference>
<dbReference type="GO" id="GO:0003677">
    <property type="term" value="F:DNA binding"/>
    <property type="evidence" value="ECO:0007669"/>
    <property type="project" value="UniProtKB-KW"/>
</dbReference>
<name>A0A518RHE2_9SPHN</name>
<reference evidence="5 6" key="1">
    <citation type="submission" date="2019-07" db="EMBL/GenBank/DDBJ databases">
        <title>Sphingomonas alkalisoli sp. nov., isolated from rhizosphere soil of Suaedae salsa.</title>
        <authorList>
            <person name="Zhang H."/>
            <person name="Xu L."/>
            <person name="Zhang J.-X."/>
            <person name="Sun J.-Q."/>
        </authorList>
    </citation>
    <scope>NUCLEOTIDE SEQUENCE [LARGE SCALE GENOMIC DNA]</scope>
    <source>
        <strain evidence="5 6">XS-10</strain>
    </source>
</reference>
<sequence>MSPLQAMERSYGALKALLRDGAYPPGLRLEANRIADDVGVSMTPVRDALNRLVGERLVEASSGDGFHVPRLSEGDLRDLYEWHSALIIMAAQTTRILPNTEQMEEALTGESQADVTSACFALLAAATPNVELRAAIHSTGDRLHPYRRLEASVLEPILGELEDVLVQATGQRQAIRRYHTARMRAVPALVRARSARK</sequence>
<accession>A0A518RHE2</accession>
<evidence type="ECO:0000256" key="1">
    <source>
        <dbReference type="ARBA" id="ARBA00023015"/>
    </source>
</evidence>
<evidence type="ECO:0000313" key="6">
    <source>
        <dbReference type="Proteomes" id="UP000318055"/>
    </source>
</evidence>
<dbReference type="InterPro" id="IPR036390">
    <property type="entry name" value="WH_DNA-bd_sf"/>
</dbReference>
<keyword evidence="6" id="KW-1185">Reference proteome</keyword>
<dbReference type="SMART" id="SM00345">
    <property type="entry name" value="HTH_GNTR"/>
    <property type="match status" value="1"/>
</dbReference>
<keyword evidence="2" id="KW-0238">DNA-binding</keyword>
<dbReference type="Gene3D" id="1.10.10.10">
    <property type="entry name" value="Winged helix-like DNA-binding domain superfamily/Winged helix DNA-binding domain"/>
    <property type="match status" value="1"/>
</dbReference>
<dbReference type="InterPro" id="IPR036388">
    <property type="entry name" value="WH-like_DNA-bd_sf"/>
</dbReference>
<evidence type="ECO:0000256" key="2">
    <source>
        <dbReference type="ARBA" id="ARBA00023125"/>
    </source>
</evidence>
<dbReference type="PANTHER" id="PTHR43537:SF49">
    <property type="entry name" value="TRANSCRIPTIONAL REGULATORY PROTEIN"/>
    <property type="match status" value="1"/>
</dbReference>
<dbReference type="Pfam" id="PF00392">
    <property type="entry name" value="GntR"/>
    <property type="match status" value="1"/>
</dbReference>
<protein>
    <submittedName>
        <fullName evidence="5">GntR family transcriptional regulator</fullName>
    </submittedName>
</protein>
<organism evidence="5 6">
    <name type="scientific">Sphingomonas suaedae</name>
    <dbReference type="NCBI Taxonomy" id="2599297"/>
    <lineage>
        <taxon>Bacteria</taxon>
        <taxon>Pseudomonadati</taxon>
        <taxon>Pseudomonadota</taxon>
        <taxon>Alphaproteobacteria</taxon>
        <taxon>Sphingomonadales</taxon>
        <taxon>Sphingomonadaceae</taxon>
        <taxon>Sphingomonas</taxon>
    </lineage>
</organism>
<dbReference type="OrthoDB" id="8479543at2"/>
<feature type="domain" description="HTH gntR-type" evidence="4">
    <location>
        <begin position="4"/>
        <end position="71"/>
    </location>
</feature>
<evidence type="ECO:0000259" key="4">
    <source>
        <dbReference type="PROSITE" id="PS50949"/>
    </source>
</evidence>
<gene>
    <name evidence="5" type="ORF">FPZ54_13300</name>
</gene>
<dbReference type="Proteomes" id="UP000318055">
    <property type="component" value="Chromosome"/>
</dbReference>
<dbReference type="EMBL" id="CP042239">
    <property type="protein sequence ID" value="QDX26887.1"/>
    <property type="molecule type" value="Genomic_DNA"/>
</dbReference>